<dbReference type="EMBL" id="ABJB010108044">
    <property type="status" value="NOT_ANNOTATED_CDS"/>
    <property type="molecule type" value="Genomic_DNA"/>
</dbReference>
<evidence type="ECO:0000313" key="2">
    <source>
        <dbReference type="EnsemblMetazoa" id="ISCW010887-PA"/>
    </source>
</evidence>
<dbReference type="PaxDb" id="6945-B7Q535"/>
<sequence length="70" mass="7835">MVSKSFPRRFGMFLRVAGTVQACGMPSRVLGKLSTVEAWMMVCLVTRSLFENSGPHDGRHLPWRSQLIGI</sequence>
<dbReference type="Proteomes" id="UP000001555">
    <property type="component" value="Unassembled WGS sequence"/>
</dbReference>
<keyword evidence="3" id="KW-1185">Reference proteome</keyword>
<organism>
    <name type="scientific">Ixodes scapularis</name>
    <name type="common">Black-legged tick</name>
    <name type="synonym">Deer tick</name>
    <dbReference type="NCBI Taxonomy" id="6945"/>
    <lineage>
        <taxon>Eukaryota</taxon>
        <taxon>Metazoa</taxon>
        <taxon>Ecdysozoa</taxon>
        <taxon>Arthropoda</taxon>
        <taxon>Chelicerata</taxon>
        <taxon>Arachnida</taxon>
        <taxon>Acari</taxon>
        <taxon>Parasitiformes</taxon>
        <taxon>Ixodida</taxon>
        <taxon>Ixodoidea</taxon>
        <taxon>Ixodidae</taxon>
        <taxon>Ixodinae</taxon>
        <taxon>Ixodes</taxon>
    </lineage>
</organism>
<dbReference type="InParanoid" id="B7Q535"/>
<reference evidence="1 3" key="1">
    <citation type="submission" date="2008-03" db="EMBL/GenBank/DDBJ databases">
        <title>Annotation of Ixodes scapularis.</title>
        <authorList>
            <consortium name="Ixodes scapularis Genome Project Consortium"/>
            <person name="Caler E."/>
            <person name="Hannick L.I."/>
            <person name="Bidwell S."/>
            <person name="Joardar V."/>
            <person name="Thiagarajan M."/>
            <person name="Amedeo P."/>
            <person name="Galinsky K.J."/>
            <person name="Schobel S."/>
            <person name="Inman J."/>
            <person name="Hostetler J."/>
            <person name="Miller J."/>
            <person name="Hammond M."/>
            <person name="Megy K."/>
            <person name="Lawson D."/>
            <person name="Kodira C."/>
            <person name="Sutton G."/>
            <person name="Meyer J."/>
            <person name="Hill C.A."/>
            <person name="Birren B."/>
            <person name="Nene V."/>
            <person name="Collins F."/>
            <person name="Alarcon-Chaidez F."/>
            <person name="Wikel S."/>
            <person name="Strausberg R."/>
        </authorList>
    </citation>
    <scope>NUCLEOTIDE SEQUENCE [LARGE SCALE GENOMIC DNA]</scope>
    <source>
        <strain evidence="3">Wikel</strain>
        <strain evidence="1">Wikel colony</strain>
    </source>
</reference>
<dbReference type="HOGENOM" id="CLU_2760650_0_0_1"/>
<protein>
    <submittedName>
        <fullName evidence="1 2">Uncharacterized protein</fullName>
    </submittedName>
</protein>
<dbReference type="EnsemblMetazoa" id="ISCW010887-RA">
    <property type="protein sequence ID" value="ISCW010887-PA"/>
    <property type="gene ID" value="ISCW010887"/>
</dbReference>
<dbReference type="VEuPathDB" id="VectorBase:ISCW010887"/>
<accession>B7Q535</accession>
<name>B7Q535_IXOSC</name>
<evidence type="ECO:0000313" key="1">
    <source>
        <dbReference type="EMBL" id="EEC13957.1"/>
    </source>
</evidence>
<proteinExistence type="predicted"/>
<gene>
    <name evidence="1" type="ORF">IscW_ISCW010887</name>
</gene>
<dbReference type="AlphaFoldDB" id="B7Q535"/>
<dbReference type="EMBL" id="DS859351">
    <property type="protein sequence ID" value="EEC13957.1"/>
    <property type="molecule type" value="Genomic_DNA"/>
</dbReference>
<reference evidence="2" key="2">
    <citation type="submission" date="2020-05" db="UniProtKB">
        <authorList>
            <consortium name="EnsemblMetazoa"/>
        </authorList>
    </citation>
    <scope>IDENTIFICATION</scope>
    <source>
        <strain evidence="2">wikel</strain>
    </source>
</reference>
<dbReference type="VEuPathDB" id="VectorBase:ISCI010887"/>
<evidence type="ECO:0000313" key="3">
    <source>
        <dbReference type="Proteomes" id="UP000001555"/>
    </source>
</evidence>